<dbReference type="RefSeq" id="WP_185277551.1">
    <property type="nucleotide sequence ID" value="NZ_CP043641.1"/>
</dbReference>
<name>A0A7G6Y7C3_9MICO</name>
<dbReference type="Proteomes" id="UP000515511">
    <property type="component" value="Chromosome"/>
</dbReference>
<proteinExistence type="predicted"/>
<sequence>MLSQAAERRHPSMVAGAELGSRVSAAAFERFEGYWSTPRSLLTDSAGALSAALLSLAEGYEQRDAEDAGMFEGGVRAI</sequence>
<dbReference type="EMBL" id="CP043641">
    <property type="protein sequence ID" value="QNE34388.1"/>
    <property type="molecule type" value="Genomic_DNA"/>
</dbReference>
<evidence type="ECO:0000313" key="2">
    <source>
        <dbReference type="Proteomes" id="UP000515511"/>
    </source>
</evidence>
<evidence type="ECO:0000313" key="1">
    <source>
        <dbReference type="EMBL" id="QNE34388.1"/>
    </source>
</evidence>
<protein>
    <submittedName>
        <fullName evidence="1">Uncharacterized protein</fullName>
    </submittedName>
</protein>
<accession>A0A7G6Y7C3</accession>
<dbReference type="KEGG" id="lse:F1C12_04050"/>
<dbReference type="AlphaFoldDB" id="A0A7G6Y7C3"/>
<organism evidence="1 2">
    <name type="scientific">Leifsonia shinshuensis</name>
    <dbReference type="NCBI Taxonomy" id="150026"/>
    <lineage>
        <taxon>Bacteria</taxon>
        <taxon>Bacillati</taxon>
        <taxon>Actinomycetota</taxon>
        <taxon>Actinomycetes</taxon>
        <taxon>Micrococcales</taxon>
        <taxon>Microbacteriaceae</taxon>
        <taxon>Leifsonia</taxon>
    </lineage>
</organism>
<gene>
    <name evidence="1" type="ORF">F1C12_04050</name>
</gene>
<reference evidence="2" key="1">
    <citation type="submission" date="2019-09" db="EMBL/GenBank/DDBJ databases">
        <title>Antimicrobial potential of Antarctic Bacteria.</title>
        <authorList>
            <person name="Benaud N."/>
            <person name="Edwards R.J."/>
            <person name="Ferrari B.C."/>
        </authorList>
    </citation>
    <scope>NUCLEOTIDE SEQUENCE [LARGE SCALE GENOMIC DNA]</scope>
    <source>
        <strain evidence="2">INR9</strain>
    </source>
</reference>